<dbReference type="Proteomes" id="UP000818029">
    <property type="component" value="Chromosome A12"/>
</dbReference>
<accession>A0ABM2Z7F3</accession>
<keyword evidence="2" id="KW-0597">Phosphoprotein</keyword>
<dbReference type="InterPro" id="IPR057670">
    <property type="entry name" value="SH3_retrovirus"/>
</dbReference>
<evidence type="ECO:0000256" key="1">
    <source>
        <dbReference type="ARBA" id="ARBA00004123"/>
    </source>
</evidence>
<evidence type="ECO:0000259" key="6">
    <source>
        <dbReference type="PROSITE" id="PS50994"/>
    </source>
</evidence>
<evidence type="ECO:0000313" key="8">
    <source>
        <dbReference type="RefSeq" id="XP_040938631.1"/>
    </source>
</evidence>
<evidence type="ECO:0000313" key="7">
    <source>
        <dbReference type="Proteomes" id="UP000818029"/>
    </source>
</evidence>
<reference evidence="7" key="1">
    <citation type="journal article" date="2020" name="Nat. Genet.">
        <title>Genomic diversifications of five Gossypium allopolyploid species and their impact on cotton improvement.</title>
        <authorList>
            <person name="Chen Z.J."/>
            <person name="Sreedasyam A."/>
            <person name="Ando A."/>
            <person name="Song Q."/>
            <person name="De Santiago L.M."/>
            <person name="Hulse-Kemp A.M."/>
            <person name="Ding M."/>
            <person name="Ye W."/>
            <person name="Kirkbride R.C."/>
            <person name="Jenkins J."/>
            <person name="Plott C."/>
            <person name="Lovell J."/>
            <person name="Lin Y.M."/>
            <person name="Vaughn R."/>
            <person name="Liu B."/>
            <person name="Simpson S."/>
            <person name="Scheffler B.E."/>
            <person name="Wen L."/>
            <person name="Saski C.A."/>
            <person name="Grover C.E."/>
            <person name="Hu G."/>
            <person name="Conover J.L."/>
            <person name="Carlson J.W."/>
            <person name="Shu S."/>
            <person name="Boston L.B."/>
            <person name="Williams M."/>
            <person name="Peterson D.G."/>
            <person name="McGee K."/>
            <person name="Jones D.C."/>
            <person name="Wendel J.F."/>
            <person name="Stelly D.M."/>
            <person name="Grimwood J."/>
            <person name="Schmutz J."/>
        </authorList>
    </citation>
    <scope>NUCLEOTIDE SEQUENCE [LARGE SCALE GENOMIC DNA]</scope>
    <source>
        <strain evidence="7">cv. TM-1</strain>
    </source>
</reference>
<dbReference type="GeneID" id="107935650"/>
<dbReference type="Pfam" id="PF25597">
    <property type="entry name" value="SH3_retrovirus"/>
    <property type="match status" value="1"/>
</dbReference>
<evidence type="ECO:0000256" key="4">
    <source>
        <dbReference type="ARBA" id="ARBA00023054"/>
    </source>
</evidence>
<dbReference type="InterPro" id="IPR012337">
    <property type="entry name" value="RNaseH-like_sf"/>
</dbReference>
<dbReference type="Pfam" id="PF08216">
    <property type="entry name" value="CTNNBL"/>
    <property type="match status" value="1"/>
</dbReference>
<dbReference type="InterPro" id="IPR036397">
    <property type="entry name" value="RNaseH_sf"/>
</dbReference>
<dbReference type="Gene3D" id="3.30.420.10">
    <property type="entry name" value="Ribonuclease H-like superfamily/Ribonuclease H"/>
    <property type="match status" value="1"/>
</dbReference>
<dbReference type="InterPro" id="IPR025724">
    <property type="entry name" value="GAG-pre-integrase_dom"/>
</dbReference>
<evidence type="ECO:0000256" key="3">
    <source>
        <dbReference type="ARBA" id="ARBA00022737"/>
    </source>
</evidence>
<dbReference type="SUPFAM" id="SSF48371">
    <property type="entry name" value="ARM repeat"/>
    <property type="match status" value="1"/>
</dbReference>
<keyword evidence="3" id="KW-0677">Repeat</keyword>
<keyword evidence="5" id="KW-0539">Nucleus</keyword>
<protein>
    <submittedName>
        <fullName evidence="8">Beta-catenin-like protein 1 isoform X1</fullName>
    </submittedName>
</protein>
<evidence type="ECO:0000256" key="5">
    <source>
        <dbReference type="ARBA" id="ARBA00023242"/>
    </source>
</evidence>
<dbReference type="InterPro" id="IPR013180">
    <property type="entry name" value="CTNNBL1_N"/>
</dbReference>
<dbReference type="InterPro" id="IPR039678">
    <property type="entry name" value="CTNNBL1"/>
</dbReference>
<keyword evidence="4" id="KW-0175">Coiled coil</keyword>
<organism evidence="7 8">
    <name type="scientific">Gossypium hirsutum</name>
    <name type="common">Upland cotton</name>
    <name type="synonym">Gossypium mexicanum</name>
    <dbReference type="NCBI Taxonomy" id="3635"/>
    <lineage>
        <taxon>Eukaryota</taxon>
        <taxon>Viridiplantae</taxon>
        <taxon>Streptophyta</taxon>
        <taxon>Embryophyta</taxon>
        <taxon>Tracheophyta</taxon>
        <taxon>Spermatophyta</taxon>
        <taxon>Magnoliopsida</taxon>
        <taxon>eudicotyledons</taxon>
        <taxon>Gunneridae</taxon>
        <taxon>Pentapetalae</taxon>
        <taxon>rosids</taxon>
        <taxon>malvids</taxon>
        <taxon>Malvales</taxon>
        <taxon>Malvaceae</taxon>
        <taxon>Malvoideae</taxon>
        <taxon>Gossypium</taxon>
    </lineage>
</organism>
<dbReference type="InterPro" id="IPR001584">
    <property type="entry name" value="Integrase_cat-core"/>
</dbReference>
<dbReference type="PROSITE" id="PS50994">
    <property type="entry name" value="INTEGRASE"/>
    <property type="match status" value="1"/>
</dbReference>
<sequence>MEVSNALKRKRYDGDNHMEAEVDLSLLEAVEKSQNTVELLDLRTLKKLVLSFERRLKENIEARLKYPDQPERFADSEVELHEELEKLKILAGAPELYPELVNLNAIPSILNLLSHDNTDIAIDVVHLLEDLTDEDVLEDNDEPARILVDSLIENNVLELLVQNLQRLSDKDPDEMSAIYNTLASIENMIEVKPTVAELVCERTKLLRWLLGKIKVREFDSNKQYASEILAILLQNSTANQKRLGQMNGVDVVLQAVAMYKSKDPKTSDEEEMLENLFDCLCCLLMPLENKERFVKAEGVELMIIIMKQKKSAYASAIRALDFSMTKYPPACERFVDVLGLKTAFAAFMGKIPISKKNKKERYQEELEERLVSLIASLFGGILRGSRRERLLSKFVENECEKIDRLMELYIRYSDRVTAETQRLEQLELDDLEMDEEEKYNRKLESGLYTLQALNSKKMIGKASLRNGLYILPTSPKIEISKSFTALGKVDTVMLWHFRLGHPSFQYLAKLFPALFINKRPNSFSCKVCSLAKHTKSSYFPSTYKPSYPFALIHSDIWGPSRVKNADNCKWFITFIDDHSRITWTYLLKDKSETASVFVQFYNMVLTQFGSKIQLFKSDNGSEFFARSLGDFFKEKGIVQISSCVGTPRQNGVAERKNRHLLEVTRSLLFTTNVPKYLWGEALLTATYLINRMPSKVLKFQTPQSIFLQHFPHFKPISSILPLKIFGCIVFIQNIAPNKSKLDPKSLKCVLVGYSSLKKGYKCYHPPSKRFFTTMDITFYEQDSYFTQAEIQGKHGVIFSHNS</sequence>
<dbReference type="SUPFAM" id="SSF53098">
    <property type="entry name" value="Ribonuclease H-like"/>
    <property type="match status" value="1"/>
</dbReference>
<evidence type="ECO:0000256" key="2">
    <source>
        <dbReference type="ARBA" id="ARBA00022553"/>
    </source>
</evidence>
<dbReference type="Pfam" id="PF13976">
    <property type="entry name" value="gag_pre-integrs"/>
    <property type="match status" value="1"/>
</dbReference>
<feature type="domain" description="Integrase catalytic" evidence="6">
    <location>
        <begin position="544"/>
        <end position="710"/>
    </location>
</feature>
<dbReference type="PANTHER" id="PTHR14978:SF0">
    <property type="entry name" value="BETA-CATENIN-LIKE PROTEIN 1"/>
    <property type="match status" value="1"/>
</dbReference>
<dbReference type="PANTHER" id="PTHR14978">
    <property type="entry name" value="BETA-CATENIN-LIKE PROTEIN 1 NUCLEAR ASSOCIATED PROTEIN"/>
    <property type="match status" value="1"/>
</dbReference>
<comment type="subcellular location">
    <subcellularLocation>
        <location evidence="1">Nucleus</location>
    </subcellularLocation>
</comment>
<name>A0ABM2Z7F3_GOSHI</name>
<keyword evidence="7" id="KW-1185">Reference proteome</keyword>
<reference evidence="8" key="2">
    <citation type="submission" date="2025-08" db="UniProtKB">
        <authorList>
            <consortium name="RefSeq"/>
        </authorList>
    </citation>
    <scope>IDENTIFICATION</scope>
</reference>
<gene>
    <name evidence="8" type="primary">LOC107935650</name>
</gene>
<proteinExistence type="predicted"/>
<dbReference type="SMART" id="SM01156">
    <property type="entry name" value="DUF1716"/>
    <property type="match status" value="1"/>
</dbReference>
<dbReference type="Pfam" id="PF00665">
    <property type="entry name" value="rve"/>
    <property type="match status" value="1"/>
</dbReference>
<dbReference type="Gene3D" id="1.25.10.10">
    <property type="entry name" value="Leucine-rich Repeat Variant"/>
    <property type="match status" value="1"/>
</dbReference>
<dbReference type="InterPro" id="IPR016024">
    <property type="entry name" value="ARM-type_fold"/>
</dbReference>
<dbReference type="RefSeq" id="XP_040938631.1">
    <property type="nucleotide sequence ID" value="XM_041082697.1"/>
</dbReference>
<dbReference type="InterPro" id="IPR011989">
    <property type="entry name" value="ARM-like"/>
</dbReference>